<keyword evidence="10" id="KW-0489">Methyltransferase</keyword>
<evidence type="ECO:0000256" key="7">
    <source>
        <dbReference type="ARBA" id="ARBA00047943"/>
    </source>
</evidence>
<dbReference type="InterPro" id="IPR026669">
    <property type="entry name" value="Arsenite_MeTrfase-like"/>
</dbReference>
<dbReference type="GO" id="GO:0030791">
    <property type="term" value="F:arsenite methyltransferase activity"/>
    <property type="evidence" value="ECO:0007669"/>
    <property type="project" value="UniProtKB-EC"/>
</dbReference>
<evidence type="ECO:0000313" key="11">
    <source>
        <dbReference type="Proteomes" id="UP001227162"/>
    </source>
</evidence>
<dbReference type="PANTHER" id="PTHR43675">
    <property type="entry name" value="ARSENITE METHYLTRANSFERASE"/>
    <property type="match status" value="1"/>
</dbReference>
<evidence type="ECO:0000256" key="2">
    <source>
        <dbReference type="ARBA" id="ARBA00022691"/>
    </source>
</evidence>
<dbReference type="EC" id="2.1.1.137" evidence="4"/>
<accession>A0AAJ1U2J6</accession>
<dbReference type="GO" id="GO:0032259">
    <property type="term" value="P:methylation"/>
    <property type="evidence" value="ECO:0007669"/>
    <property type="project" value="UniProtKB-KW"/>
</dbReference>
<keyword evidence="1" id="KW-0808">Transferase</keyword>
<comment type="catalytic activity">
    <reaction evidence="8">
        <text>arsenic triglutathione + 3 [thioredoxin]-dithiol + 3 S-adenosyl-L-methionine = trimethylarsine + 3 [thioredoxin]-disulfide + 3 glutathione + 3 S-adenosyl-L-homocysteine + 3 H(+)</text>
        <dbReference type="Rhea" id="RHEA:69432"/>
        <dbReference type="Rhea" id="RHEA-COMP:10698"/>
        <dbReference type="Rhea" id="RHEA-COMP:10700"/>
        <dbReference type="ChEBI" id="CHEBI:15378"/>
        <dbReference type="ChEBI" id="CHEBI:27130"/>
        <dbReference type="ChEBI" id="CHEBI:29950"/>
        <dbReference type="ChEBI" id="CHEBI:50058"/>
        <dbReference type="ChEBI" id="CHEBI:57856"/>
        <dbReference type="ChEBI" id="CHEBI:57925"/>
        <dbReference type="ChEBI" id="CHEBI:59789"/>
        <dbReference type="ChEBI" id="CHEBI:183640"/>
        <dbReference type="EC" id="2.1.1.137"/>
    </reaction>
</comment>
<dbReference type="CDD" id="cd02440">
    <property type="entry name" value="AdoMet_MTases"/>
    <property type="match status" value="1"/>
</dbReference>
<dbReference type="SUPFAM" id="SSF53335">
    <property type="entry name" value="S-adenosyl-L-methionine-dependent methyltransferases"/>
    <property type="match status" value="1"/>
</dbReference>
<dbReference type="EMBL" id="JANFFA010000001">
    <property type="protein sequence ID" value="MDQ2092521.1"/>
    <property type="molecule type" value="Genomic_DNA"/>
</dbReference>
<dbReference type="Pfam" id="PF13847">
    <property type="entry name" value="Methyltransf_31"/>
    <property type="match status" value="1"/>
</dbReference>
<evidence type="ECO:0000256" key="5">
    <source>
        <dbReference type="ARBA" id="ARBA00034545"/>
    </source>
</evidence>
<dbReference type="Gene3D" id="3.40.50.150">
    <property type="entry name" value="Vaccinia Virus protein VP39"/>
    <property type="match status" value="1"/>
</dbReference>
<evidence type="ECO:0000256" key="3">
    <source>
        <dbReference type="ARBA" id="ARBA00034487"/>
    </source>
</evidence>
<dbReference type="Proteomes" id="UP001227162">
    <property type="component" value="Unassembled WGS sequence"/>
</dbReference>
<dbReference type="InterPro" id="IPR025714">
    <property type="entry name" value="Methyltranfer_dom"/>
</dbReference>
<evidence type="ECO:0000259" key="9">
    <source>
        <dbReference type="Pfam" id="PF13847"/>
    </source>
</evidence>
<dbReference type="PANTHER" id="PTHR43675:SF8">
    <property type="entry name" value="ARSENITE METHYLTRANSFERASE"/>
    <property type="match status" value="1"/>
</dbReference>
<comment type="catalytic activity">
    <reaction evidence="6">
        <text>arsenic triglutathione + [thioredoxin]-dithiol + S-adenosyl-L-methionine + 2 H2O = methylarsonous acid + [thioredoxin]-disulfide + 3 glutathione + S-adenosyl-L-homocysteine + H(+)</text>
        <dbReference type="Rhea" id="RHEA:69460"/>
        <dbReference type="Rhea" id="RHEA-COMP:10698"/>
        <dbReference type="Rhea" id="RHEA-COMP:10700"/>
        <dbReference type="ChEBI" id="CHEBI:15377"/>
        <dbReference type="ChEBI" id="CHEBI:15378"/>
        <dbReference type="ChEBI" id="CHEBI:17826"/>
        <dbReference type="ChEBI" id="CHEBI:29950"/>
        <dbReference type="ChEBI" id="CHEBI:50058"/>
        <dbReference type="ChEBI" id="CHEBI:57856"/>
        <dbReference type="ChEBI" id="CHEBI:57925"/>
        <dbReference type="ChEBI" id="CHEBI:59789"/>
        <dbReference type="ChEBI" id="CHEBI:183640"/>
        <dbReference type="EC" id="2.1.1.137"/>
    </reaction>
</comment>
<organism evidence="10 11">
    <name type="scientific">Rhodalgimonas zhirmunskyi</name>
    <dbReference type="NCBI Taxonomy" id="2964767"/>
    <lineage>
        <taxon>Bacteria</taxon>
        <taxon>Pseudomonadati</taxon>
        <taxon>Pseudomonadota</taxon>
        <taxon>Alphaproteobacteria</taxon>
        <taxon>Rhodobacterales</taxon>
        <taxon>Roseobacteraceae</taxon>
        <taxon>Rhodalgimonas</taxon>
    </lineage>
</organism>
<keyword evidence="2" id="KW-0949">S-adenosyl-L-methionine</keyword>
<name>A0AAJ1U2J6_9RHOB</name>
<reference evidence="10" key="2">
    <citation type="submission" date="2023-04" db="EMBL/GenBank/DDBJ databases">
        <title>'Rhodoalgimonas zhirmunskyi' gen. nov., isolated from a red alga.</title>
        <authorList>
            <person name="Nedashkovskaya O.I."/>
            <person name="Otstavnykh N.Y."/>
            <person name="Bystritskaya E.P."/>
            <person name="Balabanova L.A."/>
            <person name="Isaeva M.P."/>
        </authorList>
    </citation>
    <scope>NUCLEOTIDE SEQUENCE</scope>
    <source>
        <strain evidence="10">10Alg 79</strain>
    </source>
</reference>
<evidence type="ECO:0000256" key="4">
    <source>
        <dbReference type="ARBA" id="ARBA00034521"/>
    </source>
</evidence>
<comment type="similarity">
    <text evidence="3">Belongs to the methyltransferase superfamily. Arsenite methyltransferase family.</text>
</comment>
<dbReference type="RefSeq" id="WP_317624147.1">
    <property type="nucleotide sequence ID" value="NZ_JANFFA010000001.1"/>
</dbReference>
<dbReference type="Gene3D" id="3.40.5.100">
    <property type="match status" value="1"/>
</dbReference>
<keyword evidence="11" id="KW-1185">Reference proteome</keyword>
<evidence type="ECO:0000256" key="8">
    <source>
        <dbReference type="ARBA" id="ARBA00048428"/>
    </source>
</evidence>
<sequence>MKHEQVQDYYGKVLQGSADLQTDACCTPAEMPGYVKAALSNIHDEVLTRYYGCGLVLPGALEGARILDLGCGAGRDVYALAQMVGPKGQVVGVDMTAEQLAIARTHQGWHAEKFGFDVVDFREGLIEALGELGLEPASFDVIVSNCVINLATDKAAVLKGAFDLLKPGGEIYFSDVYADRRVPQALAEDEVLYGECLSGALYWNDFLKLAREAGFDDPRRVEHRRLGIENPVLAEKLGQLRFISATCRLFKLDGLEPQCEDYGQAVIYKGTVPHMPHALVLDDHHVIETGKVFPVCGNTWKMLHDTRFAAHFEFIGDFETHYGVFEGCGEASLFDAEATQSGTCC</sequence>
<proteinExistence type="inferred from homology"/>
<feature type="domain" description="Methyltransferase" evidence="9">
    <location>
        <begin position="63"/>
        <end position="214"/>
    </location>
</feature>
<evidence type="ECO:0000256" key="6">
    <source>
        <dbReference type="ARBA" id="ARBA00047941"/>
    </source>
</evidence>
<comment type="catalytic activity">
    <reaction evidence="7">
        <text>arsenic triglutathione + 2 [thioredoxin]-dithiol + 2 S-adenosyl-L-methionine + H2O = dimethylarsinous acid + 2 [thioredoxin]-disulfide + 3 glutathione + 2 S-adenosyl-L-homocysteine + 2 H(+)</text>
        <dbReference type="Rhea" id="RHEA:69464"/>
        <dbReference type="Rhea" id="RHEA-COMP:10698"/>
        <dbReference type="Rhea" id="RHEA-COMP:10700"/>
        <dbReference type="ChEBI" id="CHEBI:15377"/>
        <dbReference type="ChEBI" id="CHEBI:15378"/>
        <dbReference type="ChEBI" id="CHEBI:23808"/>
        <dbReference type="ChEBI" id="CHEBI:29950"/>
        <dbReference type="ChEBI" id="CHEBI:50058"/>
        <dbReference type="ChEBI" id="CHEBI:57856"/>
        <dbReference type="ChEBI" id="CHEBI:57925"/>
        <dbReference type="ChEBI" id="CHEBI:59789"/>
        <dbReference type="ChEBI" id="CHEBI:183640"/>
        <dbReference type="EC" id="2.1.1.137"/>
    </reaction>
</comment>
<protein>
    <recommendedName>
        <fullName evidence="5">Arsenite methyltransferase</fullName>
        <ecNumber evidence="4">2.1.1.137</ecNumber>
    </recommendedName>
</protein>
<comment type="caution">
    <text evidence="10">The sequence shown here is derived from an EMBL/GenBank/DDBJ whole genome shotgun (WGS) entry which is preliminary data.</text>
</comment>
<gene>
    <name evidence="10" type="ORF">NOI20_00180</name>
</gene>
<evidence type="ECO:0000313" key="10">
    <source>
        <dbReference type="EMBL" id="MDQ2092521.1"/>
    </source>
</evidence>
<dbReference type="AlphaFoldDB" id="A0AAJ1U2J6"/>
<evidence type="ECO:0000256" key="1">
    <source>
        <dbReference type="ARBA" id="ARBA00022679"/>
    </source>
</evidence>
<dbReference type="InterPro" id="IPR029063">
    <property type="entry name" value="SAM-dependent_MTases_sf"/>
</dbReference>
<reference evidence="10" key="1">
    <citation type="submission" date="2022-07" db="EMBL/GenBank/DDBJ databases">
        <authorList>
            <person name="Otstavnykh N."/>
            <person name="Isaeva M."/>
            <person name="Bystritskaya E."/>
        </authorList>
    </citation>
    <scope>NUCLEOTIDE SEQUENCE</scope>
    <source>
        <strain evidence="10">10Alg 79</strain>
    </source>
</reference>